<proteinExistence type="predicted"/>
<keyword evidence="1" id="KW-0812">Transmembrane</keyword>
<name>A0A6G0ZC84_APHCR</name>
<evidence type="ECO:0000256" key="1">
    <source>
        <dbReference type="SAM" id="Phobius"/>
    </source>
</evidence>
<dbReference type="AlphaFoldDB" id="A0A6G0ZC84"/>
<evidence type="ECO:0000313" key="2">
    <source>
        <dbReference type="EMBL" id="KAF0768540.1"/>
    </source>
</evidence>
<gene>
    <name evidence="2" type="ORF">FWK35_00017851</name>
</gene>
<comment type="caution">
    <text evidence="2">The sequence shown here is derived from an EMBL/GenBank/DDBJ whole genome shotgun (WGS) entry which is preliminary data.</text>
</comment>
<keyword evidence="1" id="KW-0472">Membrane</keyword>
<accession>A0A6G0ZC84</accession>
<sequence length="141" mass="16665">MYSVAQPGDYVPFLHHLEKYIETLFKILFETNVQYRITNQIKMQFYILDISVFSFYCTYTIVLAVGVSYLFSILFEAPLTSTHNYANYHSVRIKCILLTDCYETEFDINLSNNIWRIGFICAAVIPFDWDTEWLITRKVIV</sequence>
<dbReference type="OrthoDB" id="17366at2759"/>
<dbReference type="Proteomes" id="UP000478052">
    <property type="component" value="Unassembled WGS sequence"/>
</dbReference>
<organism evidence="2 3">
    <name type="scientific">Aphis craccivora</name>
    <name type="common">Cowpea aphid</name>
    <dbReference type="NCBI Taxonomy" id="307492"/>
    <lineage>
        <taxon>Eukaryota</taxon>
        <taxon>Metazoa</taxon>
        <taxon>Ecdysozoa</taxon>
        <taxon>Arthropoda</taxon>
        <taxon>Hexapoda</taxon>
        <taxon>Insecta</taxon>
        <taxon>Pterygota</taxon>
        <taxon>Neoptera</taxon>
        <taxon>Paraneoptera</taxon>
        <taxon>Hemiptera</taxon>
        <taxon>Sternorrhyncha</taxon>
        <taxon>Aphidomorpha</taxon>
        <taxon>Aphidoidea</taxon>
        <taxon>Aphididae</taxon>
        <taxon>Aphidini</taxon>
        <taxon>Aphis</taxon>
        <taxon>Aphis</taxon>
    </lineage>
</organism>
<dbReference type="EMBL" id="VUJU01000753">
    <property type="protein sequence ID" value="KAF0768540.1"/>
    <property type="molecule type" value="Genomic_DNA"/>
</dbReference>
<evidence type="ECO:0000313" key="3">
    <source>
        <dbReference type="Proteomes" id="UP000478052"/>
    </source>
</evidence>
<reference evidence="2 3" key="1">
    <citation type="submission" date="2019-08" db="EMBL/GenBank/DDBJ databases">
        <title>Whole genome of Aphis craccivora.</title>
        <authorList>
            <person name="Voronova N.V."/>
            <person name="Shulinski R.S."/>
            <person name="Bandarenka Y.V."/>
            <person name="Zhorov D.G."/>
            <person name="Warner D."/>
        </authorList>
    </citation>
    <scope>NUCLEOTIDE SEQUENCE [LARGE SCALE GENOMIC DNA]</scope>
    <source>
        <strain evidence="2">180601</strain>
        <tissue evidence="2">Whole Body</tissue>
    </source>
</reference>
<keyword evidence="1" id="KW-1133">Transmembrane helix</keyword>
<keyword evidence="3" id="KW-1185">Reference proteome</keyword>
<feature type="transmembrane region" description="Helical" evidence="1">
    <location>
        <begin position="45"/>
        <end position="71"/>
    </location>
</feature>
<protein>
    <submittedName>
        <fullName evidence="2">Uncharacterized protein</fullName>
    </submittedName>
</protein>